<dbReference type="AlphaFoldDB" id="A0A8B8C9U2"/>
<dbReference type="GeneID" id="111116799"/>
<feature type="compositionally biased region" description="Basic and acidic residues" evidence="1">
    <location>
        <begin position="128"/>
        <end position="154"/>
    </location>
</feature>
<evidence type="ECO:0000313" key="3">
    <source>
        <dbReference type="RefSeq" id="XP_022311526.1"/>
    </source>
</evidence>
<name>A0A8B8C9U2_CRAVI</name>
<protein>
    <submittedName>
        <fullName evidence="3">Uncharacterized protein LOC111116799</fullName>
    </submittedName>
</protein>
<keyword evidence="2" id="KW-1185">Reference proteome</keyword>
<dbReference type="Proteomes" id="UP000694844">
    <property type="component" value="Chromosome 10"/>
</dbReference>
<reference evidence="3" key="1">
    <citation type="submission" date="2025-08" db="UniProtKB">
        <authorList>
            <consortium name="RefSeq"/>
        </authorList>
    </citation>
    <scope>IDENTIFICATION</scope>
    <source>
        <tissue evidence="3">Whole sample</tissue>
    </source>
</reference>
<dbReference type="RefSeq" id="XP_022311526.1">
    <property type="nucleotide sequence ID" value="XM_022455818.1"/>
</dbReference>
<feature type="compositionally biased region" description="Basic and acidic residues" evidence="1">
    <location>
        <begin position="76"/>
        <end position="88"/>
    </location>
</feature>
<proteinExistence type="predicted"/>
<organism evidence="2 3">
    <name type="scientific">Crassostrea virginica</name>
    <name type="common">Eastern oyster</name>
    <dbReference type="NCBI Taxonomy" id="6565"/>
    <lineage>
        <taxon>Eukaryota</taxon>
        <taxon>Metazoa</taxon>
        <taxon>Spiralia</taxon>
        <taxon>Lophotrochozoa</taxon>
        <taxon>Mollusca</taxon>
        <taxon>Bivalvia</taxon>
        <taxon>Autobranchia</taxon>
        <taxon>Pteriomorphia</taxon>
        <taxon>Ostreida</taxon>
        <taxon>Ostreoidea</taxon>
        <taxon>Ostreidae</taxon>
        <taxon>Crassostrea</taxon>
    </lineage>
</organism>
<gene>
    <name evidence="3" type="primary">LOC111116799</name>
</gene>
<dbReference type="OrthoDB" id="6133810at2759"/>
<accession>A0A8B8C9U2</accession>
<evidence type="ECO:0000256" key="1">
    <source>
        <dbReference type="SAM" id="MobiDB-lite"/>
    </source>
</evidence>
<evidence type="ECO:0000313" key="2">
    <source>
        <dbReference type="Proteomes" id="UP000694844"/>
    </source>
</evidence>
<sequence>MCTWIVKFKNTIKVTPKWNYSAKMGMKRKGIVSDDSCTAKESKRARIEVSGDTEDEESWNIEIDKSETSSENDQSPNERVEIKVEHTDNNTSSISSISEDKQDRQNESVNEEEANEKVTETDISMSTELREKTEITLYKRNENETNLNESREESVTEEVAAEESSSNIEQDQESQKVKDEFIYRLLRFDESYTDGLRPKDIYSTTCLARHVEKGSKGVESRYISCCKTLSGLRRLGGYTNESSRVREVVRINISKLDRDKVKVIDLTDCDTRRHHINSSSRAWDFAENFDEVILDPVSHVPKECVERIGKIHERTFIKDKHVELE</sequence>
<dbReference type="KEGG" id="cvn:111116799"/>
<feature type="region of interest" description="Disordered" evidence="1">
    <location>
        <begin position="43"/>
        <end position="173"/>
    </location>
</feature>